<proteinExistence type="predicted"/>
<reference evidence="2 3" key="1">
    <citation type="submission" date="2023-01" db="EMBL/GenBank/DDBJ databases">
        <title>Thalassococcus onchidii sp. nov., isolated from a marine invertebrate from the South China Sea.</title>
        <authorList>
            <person name="Xu S."/>
            <person name="Liu Z."/>
            <person name="Xu Y."/>
        </authorList>
    </citation>
    <scope>NUCLEOTIDE SEQUENCE [LARGE SCALE GENOMIC DNA]</scope>
    <source>
        <strain evidence="2 3">KCTC 32084</strain>
    </source>
</reference>
<evidence type="ECO:0000259" key="1">
    <source>
        <dbReference type="PROSITE" id="PS51379"/>
    </source>
</evidence>
<organism evidence="2 3">
    <name type="scientific">Thalassococcus lentus</name>
    <dbReference type="NCBI Taxonomy" id="1210524"/>
    <lineage>
        <taxon>Bacteria</taxon>
        <taxon>Pseudomonadati</taxon>
        <taxon>Pseudomonadota</taxon>
        <taxon>Alphaproteobacteria</taxon>
        <taxon>Rhodobacterales</taxon>
        <taxon>Roseobacteraceae</taxon>
        <taxon>Thalassococcus</taxon>
    </lineage>
</organism>
<evidence type="ECO:0000313" key="3">
    <source>
        <dbReference type="Proteomes" id="UP001210720"/>
    </source>
</evidence>
<dbReference type="InterPro" id="IPR017896">
    <property type="entry name" value="4Fe4S_Fe-S-bd"/>
</dbReference>
<dbReference type="Proteomes" id="UP001210720">
    <property type="component" value="Unassembled WGS sequence"/>
</dbReference>
<sequence>MTLDELTRDAAAQALVIHGGFAPTPADAAPEGAACVLMIGPDEPAFWEVFKGSGEYTDGEPHPLDRWSKRVIGALANHWGGDAVFPYDGPPYAPFIRWAEATSRAHPSPTGLLVHDTAGLFISFRGAVVLPYPVALPQSPPKPCLSCETKPCETACPVGALAPGQPYDVPKCQAYMRSPQGQDCKNGCLVRRACPVSQQFGRRAEQSAFHMSAFLGE</sequence>
<dbReference type="EMBL" id="JAQIOY010000001">
    <property type="protein sequence ID" value="MDA7423110.1"/>
    <property type="molecule type" value="Genomic_DNA"/>
</dbReference>
<feature type="domain" description="4Fe-4S ferredoxin-type" evidence="1">
    <location>
        <begin position="135"/>
        <end position="166"/>
    </location>
</feature>
<keyword evidence="3" id="KW-1185">Reference proteome</keyword>
<accession>A0ABT4XME0</accession>
<evidence type="ECO:0000313" key="2">
    <source>
        <dbReference type="EMBL" id="MDA7423110.1"/>
    </source>
</evidence>
<dbReference type="RefSeq" id="WP_271430481.1">
    <property type="nucleotide sequence ID" value="NZ_JAQIOY010000001.1"/>
</dbReference>
<name>A0ABT4XME0_9RHOB</name>
<gene>
    <name evidence="2" type="ORF">PFY00_00095</name>
</gene>
<protein>
    <submittedName>
        <fullName evidence="2">Ferredoxin</fullName>
    </submittedName>
</protein>
<dbReference type="PROSITE" id="PS51379">
    <property type="entry name" value="4FE4S_FER_2"/>
    <property type="match status" value="1"/>
</dbReference>
<comment type="caution">
    <text evidence="2">The sequence shown here is derived from an EMBL/GenBank/DDBJ whole genome shotgun (WGS) entry which is preliminary data.</text>
</comment>